<dbReference type="AlphaFoldDB" id="A0A6B0SKC1"/>
<evidence type="ECO:0000259" key="8">
    <source>
        <dbReference type="PROSITE" id="PS51819"/>
    </source>
</evidence>
<keyword evidence="9" id="KW-0456">Lyase</keyword>
<keyword evidence="6" id="KW-0223">Dioxygenase</keyword>
<evidence type="ECO:0000256" key="1">
    <source>
        <dbReference type="ARBA" id="ARBA00008784"/>
    </source>
</evidence>
<gene>
    <name evidence="9" type="ORF">GRX66_01380</name>
</gene>
<comment type="similarity">
    <text evidence="1">Belongs to the extradiol ring-cleavage dioxygenase family.</text>
</comment>
<evidence type="ECO:0000256" key="7">
    <source>
        <dbReference type="ARBA" id="ARBA00023002"/>
    </source>
</evidence>
<keyword evidence="10" id="KW-1185">Reference proteome</keyword>
<reference evidence="9 10" key="1">
    <citation type="submission" date="2019-12" db="EMBL/GenBank/DDBJ databases">
        <title>Isolation and characterization of three novel carbon monoxide-oxidizing members of Halobacteria from salione crusts and soils.</title>
        <authorList>
            <person name="Myers M.R."/>
            <person name="King G.M."/>
        </authorList>
    </citation>
    <scope>NUCLEOTIDE SEQUENCE [LARGE SCALE GENOMIC DNA]</scope>
    <source>
        <strain evidence="9 10">PCN9</strain>
    </source>
</reference>
<evidence type="ECO:0000256" key="4">
    <source>
        <dbReference type="ARBA" id="ARBA00022737"/>
    </source>
</evidence>
<keyword evidence="3" id="KW-0479">Metal-binding</keyword>
<protein>
    <submittedName>
        <fullName evidence="9">Lactoylglutathione lyase</fullName>
    </submittedName>
</protein>
<keyword evidence="4" id="KW-0677">Repeat</keyword>
<evidence type="ECO:0000313" key="10">
    <source>
        <dbReference type="Proteomes" id="UP000471521"/>
    </source>
</evidence>
<comment type="caution">
    <text evidence="9">The sequence shown here is derived from an EMBL/GenBank/DDBJ whole genome shotgun (WGS) entry which is preliminary data.</text>
</comment>
<accession>A0A6B0SKC1</accession>
<dbReference type="GO" id="GO:0046872">
    <property type="term" value="F:metal ion binding"/>
    <property type="evidence" value="ECO:0007669"/>
    <property type="project" value="UniProtKB-KW"/>
</dbReference>
<keyword evidence="7" id="KW-0560">Oxidoreductase</keyword>
<evidence type="ECO:0000256" key="6">
    <source>
        <dbReference type="ARBA" id="ARBA00022964"/>
    </source>
</evidence>
<comment type="subunit">
    <text evidence="2">Homotetramer.</text>
</comment>
<dbReference type="InterPro" id="IPR051332">
    <property type="entry name" value="Fosfomycin_Res_Enzymes"/>
</dbReference>
<dbReference type="Proteomes" id="UP000471521">
    <property type="component" value="Unassembled WGS sequence"/>
</dbReference>
<evidence type="ECO:0000256" key="3">
    <source>
        <dbReference type="ARBA" id="ARBA00022723"/>
    </source>
</evidence>
<dbReference type="Pfam" id="PF00903">
    <property type="entry name" value="Glyoxalase"/>
    <property type="match status" value="1"/>
</dbReference>
<dbReference type="InterPro" id="IPR004360">
    <property type="entry name" value="Glyas_Fos-R_dOase_dom"/>
</dbReference>
<dbReference type="OrthoDB" id="37941at2157"/>
<dbReference type="InterPro" id="IPR029068">
    <property type="entry name" value="Glyas_Bleomycin-R_OHBP_Dase"/>
</dbReference>
<sequence length="310" mass="35200">MAPELARLGHIALETPDLADSMEFFHDAVGMEEVERTADTVYLRAMDEFAHHSLSLTERDSAGVAHIGWQTAEPEHVEQYAERLTDMGVDVRWVAEDEERGQGDAIRFEVPHGHTFELYFEMEKPDPPAERRSRLRNRTYSPTTTNPVAPRQIDHVQIWDPNARDCAEWLQEHLDFEMHERYNLEDGSRWGTFLSASGTKIEAAVIQNESGQAPPAVHHTAYTVDGGADLFEAGDAMKEHKVPIDGFGQHSISRGKFLYARDTTTGHRIEFNDGGYLVFDPDWDPIEWEETDLDDRQWLGGLTPGNAVHY</sequence>
<dbReference type="GO" id="GO:0051213">
    <property type="term" value="F:dioxygenase activity"/>
    <property type="evidence" value="ECO:0007669"/>
    <property type="project" value="UniProtKB-KW"/>
</dbReference>
<dbReference type="InterPro" id="IPR054560">
    <property type="entry name" value="XylE-like_N"/>
</dbReference>
<keyword evidence="5" id="KW-0058">Aromatic hydrocarbons catabolism</keyword>
<proteinExistence type="inferred from homology"/>
<name>A0A6B0SKC1_9EURY</name>
<evidence type="ECO:0000256" key="2">
    <source>
        <dbReference type="ARBA" id="ARBA00011881"/>
    </source>
</evidence>
<feature type="domain" description="VOC" evidence="8">
    <location>
        <begin position="152"/>
        <end position="274"/>
    </location>
</feature>
<dbReference type="GO" id="GO:0016829">
    <property type="term" value="F:lyase activity"/>
    <property type="evidence" value="ECO:0007669"/>
    <property type="project" value="UniProtKB-KW"/>
</dbReference>
<dbReference type="Gene3D" id="3.10.180.10">
    <property type="entry name" value="2,3-Dihydroxybiphenyl 1,2-Dioxygenase, domain 1"/>
    <property type="match status" value="2"/>
</dbReference>
<dbReference type="PANTHER" id="PTHR36113">
    <property type="entry name" value="LYASE, PUTATIVE-RELATED-RELATED"/>
    <property type="match status" value="1"/>
</dbReference>
<dbReference type="SUPFAM" id="SSF54593">
    <property type="entry name" value="Glyoxalase/Bleomycin resistance protein/Dihydroxybiphenyl dioxygenase"/>
    <property type="match status" value="1"/>
</dbReference>
<evidence type="ECO:0000313" key="9">
    <source>
        <dbReference type="EMBL" id="MXR19320.1"/>
    </source>
</evidence>
<dbReference type="InterPro" id="IPR037523">
    <property type="entry name" value="VOC_core"/>
</dbReference>
<dbReference type="PROSITE" id="PS51819">
    <property type="entry name" value="VOC"/>
    <property type="match status" value="2"/>
</dbReference>
<dbReference type="EMBL" id="WUUU01000003">
    <property type="protein sequence ID" value="MXR19320.1"/>
    <property type="molecule type" value="Genomic_DNA"/>
</dbReference>
<feature type="domain" description="VOC" evidence="8">
    <location>
        <begin position="7"/>
        <end position="121"/>
    </location>
</feature>
<dbReference type="Pfam" id="PF22247">
    <property type="entry name" value="Diox-like_N"/>
    <property type="match status" value="1"/>
</dbReference>
<evidence type="ECO:0000256" key="5">
    <source>
        <dbReference type="ARBA" id="ARBA00022797"/>
    </source>
</evidence>
<dbReference type="RefSeq" id="WP_159524908.1">
    <property type="nucleotide sequence ID" value="NZ_WUUU01000003.1"/>
</dbReference>
<dbReference type="PANTHER" id="PTHR36113:SF3">
    <property type="entry name" value="SLL5075 PROTEIN"/>
    <property type="match status" value="1"/>
</dbReference>
<organism evidence="9 10">
    <name type="scientific">Halobacterium bonnevillei</name>
    <dbReference type="NCBI Taxonomy" id="2692200"/>
    <lineage>
        <taxon>Archaea</taxon>
        <taxon>Methanobacteriati</taxon>
        <taxon>Methanobacteriota</taxon>
        <taxon>Stenosarchaea group</taxon>
        <taxon>Halobacteria</taxon>
        <taxon>Halobacteriales</taxon>
        <taxon>Halobacteriaceae</taxon>
        <taxon>Halobacterium</taxon>
    </lineage>
</organism>